<accession>A0ABP7ZII1</accession>
<proteinExistence type="predicted"/>
<evidence type="ECO:0000313" key="4">
    <source>
        <dbReference type="Proteomes" id="UP001415169"/>
    </source>
</evidence>
<keyword evidence="4" id="KW-1185">Reference proteome</keyword>
<evidence type="ECO:0000313" key="3">
    <source>
        <dbReference type="EMBL" id="GAA4159140.1"/>
    </source>
</evidence>
<dbReference type="RefSeq" id="WP_344790940.1">
    <property type="nucleotide sequence ID" value="NZ_BAABBV010000001.1"/>
</dbReference>
<keyword evidence="1" id="KW-1133">Transmembrane helix</keyword>
<dbReference type="Proteomes" id="UP001415169">
    <property type="component" value="Unassembled WGS sequence"/>
</dbReference>
<reference evidence="3" key="2">
    <citation type="submission" date="2023-12" db="EMBL/GenBank/DDBJ databases">
        <authorList>
            <person name="Sun Q."/>
            <person name="Inoue M."/>
        </authorList>
    </citation>
    <scope>NUCLEOTIDE SEQUENCE</scope>
    <source>
        <strain evidence="3">JCM 17590</strain>
    </source>
</reference>
<evidence type="ECO:0000256" key="1">
    <source>
        <dbReference type="SAM" id="Phobius"/>
    </source>
</evidence>
<protein>
    <submittedName>
        <fullName evidence="3">Helix-turn-helix domain-containing protein</fullName>
    </submittedName>
</protein>
<keyword evidence="1" id="KW-0472">Membrane</keyword>
<dbReference type="InterPro" id="IPR010982">
    <property type="entry name" value="Lambda_DNA-bd_dom_sf"/>
</dbReference>
<keyword evidence="1" id="KW-0812">Transmembrane</keyword>
<dbReference type="Gene3D" id="1.10.260.40">
    <property type="entry name" value="lambda repressor-like DNA-binding domains"/>
    <property type="match status" value="1"/>
</dbReference>
<dbReference type="Pfam" id="PF01381">
    <property type="entry name" value="HTH_3"/>
    <property type="match status" value="1"/>
</dbReference>
<sequence>MNASRIAELRRARGWTQEQLSSASGVAVRTIQRLESGTDASAETLTLIANALDVPVGDLFARVGTDDFGATVDGLEARRRAQQERRDATTEAASRLFTGIGILVVFGTLALAYVTHGTMGWLVWLIIPAYWAAGRYLFRAFFRIVIDPRLDERYPLSLPTRRSSTVAREPVVTRTPR</sequence>
<feature type="domain" description="HTH cro/C1-type" evidence="2">
    <location>
        <begin position="6"/>
        <end position="59"/>
    </location>
</feature>
<gene>
    <name evidence="3" type="ORF">GCM10022286_13020</name>
</gene>
<dbReference type="CDD" id="cd00093">
    <property type="entry name" value="HTH_XRE"/>
    <property type="match status" value="1"/>
</dbReference>
<dbReference type="PROSITE" id="PS50943">
    <property type="entry name" value="HTH_CROC1"/>
    <property type="match status" value="1"/>
</dbReference>
<organism evidence="3 4">
    <name type="scientific">Gryllotalpicola daejeonensis</name>
    <dbReference type="NCBI Taxonomy" id="993087"/>
    <lineage>
        <taxon>Bacteria</taxon>
        <taxon>Bacillati</taxon>
        <taxon>Actinomycetota</taxon>
        <taxon>Actinomycetes</taxon>
        <taxon>Micrococcales</taxon>
        <taxon>Microbacteriaceae</taxon>
        <taxon>Gryllotalpicola</taxon>
    </lineage>
</organism>
<dbReference type="EMBL" id="BAABBV010000001">
    <property type="protein sequence ID" value="GAA4159140.1"/>
    <property type="molecule type" value="Genomic_DNA"/>
</dbReference>
<dbReference type="SUPFAM" id="SSF47413">
    <property type="entry name" value="lambda repressor-like DNA-binding domains"/>
    <property type="match status" value="1"/>
</dbReference>
<dbReference type="InterPro" id="IPR001387">
    <property type="entry name" value="Cro/C1-type_HTH"/>
</dbReference>
<name>A0ABP7ZII1_9MICO</name>
<evidence type="ECO:0000259" key="2">
    <source>
        <dbReference type="PROSITE" id="PS50943"/>
    </source>
</evidence>
<feature type="transmembrane region" description="Helical" evidence="1">
    <location>
        <begin position="121"/>
        <end position="138"/>
    </location>
</feature>
<dbReference type="SMART" id="SM00530">
    <property type="entry name" value="HTH_XRE"/>
    <property type="match status" value="1"/>
</dbReference>
<comment type="caution">
    <text evidence="3">The sequence shown here is derived from an EMBL/GenBank/DDBJ whole genome shotgun (WGS) entry which is preliminary data.</text>
</comment>
<reference evidence="3" key="1">
    <citation type="journal article" date="2014" name="Int. J. Syst. Evol. Microbiol.">
        <title>Complete genome of a new Firmicutes species belonging to the dominant human colonic microbiota ('Ruminococcus bicirculans') reveals two chromosomes and a selective capacity to utilize plant glucans.</title>
        <authorList>
            <consortium name="NISC Comparative Sequencing Program"/>
            <person name="Wegmann U."/>
            <person name="Louis P."/>
            <person name="Goesmann A."/>
            <person name="Henrissat B."/>
            <person name="Duncan S.H."/>
            <person name="Flint H.J."/>
        </authorList>
    </citation>
    <scope>NUCLEOTIDE SEQUENCE</scope>
    <source>
        <strain evidence="3">JCM 17590</strain>
    </source>
</reference>
<feature type="transmembrane region" description="Helical" evidence="1">
    <location>
        <begin position="96"/>
        <end position="115"/>
    </location>
</feature>